<protein>
    <recommendedName>
        <fullName evidence="4">Lipoprotein</fullName>
    </recommendedName>
</protein>
<keyword evidence="1" id="KW-0732">Signal</keyword>
<comment type="caution">
    <text evidence="2">The sequence shown here is derived from an EMBL/GenBank/DDBJ whole genome shotgun (WGS) entry which is preliminary data.</text>
</comment>
<evidence type="ECO:0000256" key="1">
    <source>
        <dbReference type="SAM" id="SignalP"/>
    </source>
</evidence>
<reference evidence="2 3" key="1">
    <citation type="submission" date="2017-05" db="EMBL/GenBank/DDBJ databases">
        <authorList>
            <person name="Varghese N."/>
            <person name="Submissions S."/>
        </authorList>
    </citation>
    <scope>NUCLEOTIDE SEQUENCE [LARGE SCALE GENOMIC DNA]</scope>
    <source>
        <strain evidence="2 3">DSM 18015</strain>
    </source>
</reference>
<sequence length="174" mass="19820">MKKLNFIFITLFALFLISCGTSSNFSQNTLNKNFYNSKTIYFKLNSDSQRIINYKGMYTNILGPSEAPDVNMVFKESIEELAAETKFNLKYVENWNGLTSNESNILVETKITDILWSFGFSVATLKSNVIYTIPNNNQIYNTEGIRKSGGADPSNNLRKSLKVATYNFLKELEK</sequence>
<dbReference type="Proteomes" id="UP001158050">
    <property type="component" value="Unassembled WGS sequence"/>
</dbReference>
<feature type="chain" id="PRO_5046131548" description="Lipoprotein" evidence="1">
    <location>
        <begin position="27"/>
        <end position="174"/>
    </location>
</feature>
<proteinExistence type="predicted"/>
<accession>A0ABY1QX33</accession>
<keyword evidence="3" id="KW-1185">Reference proteome</keyword>
<evidence type="ECO:0000313" key="2">
    <source>
        <dbReference type="EMBL" id="SMP86426.1"/>
    </source>
</evidence>
<gene>
    <name evidence="2" type="ORF">SAMN05421679_101136</name>
</gene>
<feature type="signal peptide" evidence="1">
    <location>
        <begin position="1"/>
        <end position="26"/>
    </location>
</feature>
<evidence type="ECO:0000313" key="3">
    <source>
        <dbReference type="Proteomes" id="UP001158050"/>
    </source>
</evidence>
<evidence type="ECO:0008006" key="4">
    <source>
        <dbReference type="Google" id="ProtNLM"/>
    </source>
</evidence>
<organism evidence="2 3">
    <name type="scientific">Epilithonimonas pallida</name>
    <dbReference type="NCBI Taxonomy" id="373671"/>
    <lineage>
        <taxon>Bacteria</taxon>
        <taxon>Pseudomonadati</taxon>
        <taxon>Bacteroidota</taxon>
        <taxon>Flavobacteriia</taxon>
        <taxon>Flavobacteriales</taxon>
        <taxon>Weeksellaceae</taxon>
        <taxon>Chryseobacterium group</taxon>
        <taxon>Epilithonimonas</taxon>
    </lineage>
</organism>
<dbReference type="RefSeq" id="WP_283415084.1">
    <property type="nucleotide sequence ID" value="NZ_FXUO01000001.1"/>
</dbReference>
<dbReference type="EMBL" id="FXUO01000001">
    <property type="protein sequence ID" value="SMP86426.1"/>
    <property type="molecule type" value="Genomic_DNA"/>
</dbReference>
<dbReference type="PROSITE" id="PS51257">
    <property type="entry name" value="PROKAR_LIPOPROTEIN"/>
    <property type="match status" value="1"/>
</dbReference>
<name>A0ABY1QX33_9FLAO</name>